<feature type="compositionally biased region" description="Basic residues" evidence="1">
    <location>
        <begin position="101"/>
        <end position="112"/>
    </location>
</feature>
<proteinExistence type="predicted"/>
<reference evidence="2 3" key="1">
    <citation type="journal article" date="2014" name="BMC Genomics">
        <title>Comparison of environmental and isolate Sulfobacillus genomes reveals diverse carbon, sulfur, nitrogen, and hydrogen metabolisms.</title>
        <authorList>
            <person name="Justice N.B."/>
            <person name="Norman A."/>
            <person name="Brown C.T."/>
            <person name="Singh A."/>
            <person name="Thomas B.C."/>
            <person name="Banfield J.F."/>
        </authorList>
    </citation>
    <scope>NUCLEOTIDE SEQUENCE [LARGE SCALE GENOMIC DNA]</scope>
    <source>
        <strain evidence="2">AMDSBA4</strain>
    </source>
</reference>
<accession>A0A2T2XKL7</accession>
<evidence type="ECO:0000256" key="1">
    <source>
        <dbReference type="SAM" id="MobiDB-lite"/>
    </source>
</evidence>
<name>A0A2T2XKL7_9FIRM</name>
<evidence type="ECO:0000313" key="2">
    <source>
        <dbReference type="EMBL" id="PSR35027.1"/>
    </source>
</evidence>
<sequence length="112" mass="13147">MSDVVRKCVMVRDEPHPKQKVNRPREVDPSINTLIGEMAFRSLVSGGLTMFRNTVPHWARRRRSSSTPAPRSFSVSWSDGRQLWPWEEEPAAAPRPELKTRVQRRREKNQRR</sequence>
<feature type="compositionally biased region" description="Low complexity" evidence="1">
    <location>
        <begin position="65"/>
        <end position="74"/>
    </location>
</feature>
<protein>
    <submittedName>
        <fullName evidence="2">Uncharacterized protein</fullName>
    </submittedName>
</protein>
<dbReference type="Proteomes" id="UP000242972">
    <property type="component" value="Unassembled WGS sequence"/>
</dbReference>
<dbReference type="EMBL" id="PXYW01000004">
    <property type="protein sequence ID" value="PSR35027.1"/>
    <property type="molecule type" value="Genomic_DNA"/>
</dbReference>
<comment type="caution">
    <text evidence="2">The sequence shown here is derived from an EMBL/GenBank/DDBJ whole genome shotgun (WGS) entry which is preliminary data.</text>
</comment>
<evidence type="ECO:0000313" key="3">
    <source>
        <dbReference type="Proteomes" id="UP000242972"/>
    </source>
</evidence>
<gene>
    <name evidence="2" type="ORF">C7B46_02390</name>
</gene>
<dbReference type="AlphaFoldDB" id="A0A2T2XKL7"/>
<organism evidence="2 3">
    <name type="scientific">Sulfobacillus benefaciens</name>
    <dbReference type="NCBI Taxonomy" id="453960"/>
    <lineage>
        <taxon>Bacteria</taxon>
        <taxon>Bacillati</taxon>
        <taxon>Bacillota</taxon>
        <taxon>Clostridia</taxon>
        <taxon>Eubacteriales</taxon>
        <taxon>Clostridiales Family XVII. Incertae Sedis</taxon>
        <taxon>Sulfobacillus</taxon>
    </lineage>
</organism>
<feature type="region of interest" description="Disordered" evidence="1">
    <location>
        <begin position="59"/>
        <end position="112"/>
    </location>
</feature>